<feature type="region of interest" description="Disordered" evidence="1">
    <location>
        <begin position="101"/>
        <end position="121"/>
    </location>
</feature>
<evidence type="ECO:0000259" key="3">
    <source>
        <dbReference type="Pfam" id="PF22570"/>
    </source>
</evidence>
<reference evidence="4" key="2">
    <citation type="submission" date="2020-10" db="EMBL/GenBank/DDBJ databases">
        <title>Mucilaginibacter sp. nov., isolated from soil.</title>
        <authorList>
            <person name="Jeon C.O."/>
        </authorList>
    </citation>
    <scope>NUCLEOTIDE SEQUENCE</scope>
    <source>
        <strain evidence="4">R11</strain>
    </source>
</reference>
<proteinExistence type="predicted"/>
<feature type="domain" description="LiaF transmembrane" evidence="3">
    <location>
        <begin position="9"/>
        <end position="75"/>
    </location>
</feature>
<sequence length="339" mass="37468">MRSNKLMPGVILVLIGAIVLLRNFGYLHFHWSNLIYLWPVFLVIGGVNLLLSHNRAPWATLVRIAVVVVGVCFILFGNAGSKHHFAPTFYFNHHDRDDDDDDMDMSDNDNDDDDNDNDTLKNNIVKVDGNSFYRTGFTSGTKVARLNLSGGGTTYNLSDTTTDLFAANVKEYSGRYTLKNHVDNDSVHVVDFNMDNEHRKHFTWGDNKSNTATLKLNSNPEWDVNIKAGATSLDFDLNKFKVRSLVLSGGAAAFNIKLGQPVASNTRVTISSGVSDITVSVPKDAACMITSSTGLSSNNFDGFNNNGDNEYKTPGFNSAKNRIYITISGGLSDFKVRRY</sequence>
<name>A0A965ZK04_9SPHI</name>
<feature type="compositionally biased region" description="Acidic residues" evidence="1">
    <location>
        <begin position="101"/>
        <end position="117"/>
    </location>
</feature>
<keyword evidence="2" id="KW-0812">Transmembrane</keyword>
<dbReference type="RefSeq" id="WP_166587412.1">
    <property type="nucleotide sequence ID" value="NZ_WWEO01000044.1"/>
</dbReference>
<evidence type="ECO:0000313" key="5">
    <source>
        <dbReference type="Proteomes" id="UP000638732"/>
    </source>
</evidence>
<protein>
    <recommendedName>
        <fullName evidence="3">LiaF transmembrane domain-containing protein</fullName>
    </recommendedName>
</protein>
<keyword evidence="5" id="KW-1185">Reference proteome</keyword>
<reference evidence="4" key="1">
    <citation type="submission" date="2020-01" db="EMBL/GenBank/DDBJ databases">
        <authorList>
            <person name="Seo Y.L."/>
        </authorList>
    </citation>
    <scope>NUCLEOTIDE SEQUENCE</scope>
    <source>
        <strain evidence="4">R11</strain>
    </source>
</reference>
<dbReference type="EMBL" id="WWEO01000044">
    <property type="protein sequence ID" value="NCD71457.1"/>
    <property type="molecule type" value="Genomic_DNA"/>
</dbReference>
<gene>
    <name evidence="4" type="ORF">GSY63_18970</name>
</gene>
<dbReference type="AlphaFoldDB" id="A0A965ZK04"/>
<evidence type="ECO:0000256" key="2">
    <source>
        <dbReference type="SAM" id="Phobius"/>
    </source>
</evidence>
<feature type="transmembrane region" description="Helical" evidence="2">
    <location>
        <begin position="57"/>
        <end position="76"/>
    </location>
</feature>
<accession>A0A965ZK04</accession>
<keyword evidence="2" id="KW-0472">Membrane</keyword>
<evidence type="ECO:0000313" key="4">
    <source>
        <dbReference type="EMBL" id="NCD71457.1"/>
    </source>
</evidence>
<keyword evidence="2" id="KW-1133">Transmembrane helix</keyword>
<comment type="caution">
    <text evidence="4">The sequence shown here is derived from an EMBL/GenBank/DDBJ whole genome shotgun (WGS) entry which is preliminary data.</text>
</comment>
<dbReference type="Pfam" id="PF22570">
    <property type="entry name" value="LiaF-TM"/>
    <property type="match status" value="1"/>
</dbReference>
<feature type="transmembrane region" description="Helical" evidence="2">
    <location>
        <begin position="34"/>
        <end position="51"/>
    </location>
</feature>
<dbReference type="Proteomes" id="UP000638732">
    <property type="component" value="Unassembled WGS sequence"/>
</dbReference>
<evidence type="ECO:0000256" key="1">
    <source>
        <dbReference type="SAM" id="MobiDB-lite"/>
    </source>
</evidence>
<dbReference type="InterPro" id="IPR054331">
    <property type="entry name" value="LiaF_TM"/>
</dbReference>
<organism evidence="4 5">
    <name type="scientific">Mucilaginibacter agri</name>
    <dbReference type="NCBI Taxonomy" id="2695265"/>
    <lineage>
        <taxon>Bacteria</taxon>
        <taxon>Pseudomonadati</taxon>
        <taxon>Bacteroidota</taxon>
        <taxon>Sphingobacteriia</taxon>
        <taxon>Sphingobacteriales</taxon>
        <taxon>Sphingobacteriaceae</taxon>
        <taxon>Mucilaginibacter</taxon>
    </lineage>
</organism>
<feature type="transmembrane region" description="Helical" evidence="2">
    <location>
        <begin position="6"/>
        <end position="27"/>
    </location>
</feature>